<reference evidence="1 2" key="1">
    <citation type="submission" date="2019-03" db="EMBL/GenBank/DDBJ databases">
        <title>Genomic Encyclopedia of Type Strains, Phase IV (KMG-IV): sequencing the most valuable type-strain genomes for metagenomic binning, comparative biology and taxonomic classification.</title>
        <authorList>
            <person name="Goeker M."/>
        </authorList>
    </citation>
    <scope>NUCLEOTIDE SEQUENCE [LARGE SCALE GENOMIC DNA]</scope>
    <source>
        <strain evidence="1 2">DSM 11603</strain>
    </source>
</reference>
<protein>
    <submittedName>
        <fullName evidence="1">Uncharacterized protein</fullName>
    </submittedName>
</protein>
<dbReference type="AlphaFoldDB" id="A0A4R6YAQ0"/>
<sequence>MPSVSDLRLATVVRPVFIRASPFPLCMAPAMRPVPRMPIGAGIVRDGGRPGTGGVAA</sequence>
<organism evidence="1 2">
    <name type="scientific">Aquamicrobium defluvii</name>
    <dbReference type="NCBI Taxonomy" id="69279"/>
    <lineage>
        <taxon>Bacteria</taxon>
        <taxon>Pseudomonadati</taxon>
        <taxon>Pseudomonadota</taxon>
        <taxon>Alphaproteobacteria</taxon>
        <taxon>Hyphomicrobiales</taxon>
        <taxon>Phyllobacteriaceae</taxon>
        <taxon>Aquamicrobium</taxon>
    </lineage>
</organism>
<evidence type="ECO:0000313" key="2">
    <source>
        <dbReference type="Proteomes" id="UP000294958"/>
    </source>
</evidence>
<dbReference type="EMBL" id="SNZF01000026">
    <property type="protein sequence ID" value="TDR32659.1"/>
    <property type="molecule type" value="Genomic_DNA"/>
</dbReference>
<proteinExistence type="predicted"/>
<comment type="caution">
    <text evidence="1">The sequence shown here is derived from an EMBL/GenBank/DDBJ whole genome shotgun (WGS) entry which is preliminary data.</text>
</comment>
<evidence type="ECO:0000313" key="1">
    <source>
        <dbReference type="EMBL" id="TDR32659.1"/>
    </source>
</evidence>
<gene>
    <name evidence="1" type="ORF">DES43_12636</name>
</gene>
<keyword evidence="2" id="KW-1185">Reference proteome</keyword>
<accession>A0A4R6YAQ0</accession>
<name>A0A4R6YAQ0_9HYPH</name>
<dbReference type="Proteomes" id="UP000294958">
    <property type="component" value="Unassembled WGS sequence"/>
</dbReference>